<proteinExistence type="predicted"/>
<sequence length="67" mass="7705">MQGRGSYRREKEFGEIIKTTKLYADNKTTVPGEVINLLNLEPGESKIVWIKEGKRIYVTGSEIRFES</sequence>
<dbReference type="EMBL" id="BART01016996">
    <property type="protein sequence ID" value="GAG88501.1"/>
    <property type="molecule type" value="Genomic_DNA"/>
</dbReference>
<accession>X1CWF4</accession>
<gene>
    <name evidence="1" type="ORF">S01H4_32499</name>
</gene>
<evidence type="ECO:0000313" key="1">
    <source>
        <dbReference type="EMBL" id="GAG88501.1"/>
    </source>
</evidence>
<organism evidence="1">
    <name type="scientific">marine sediment metagenome</name>
    <dbReference type="NCBI Taxonomy" id="412755"/>
    <lineage>
        <taxon>unclassified sequences</taxon>
        <taxon>metagenomes</taxon>
        <taxon>ecological metagenomes</taxon>
    </lineage>
</organism>
<dbReference type="AlphaFoldDB" id="X1CWF4"/>
<name>X1CWF4_9ZZZZ</name>
<comment type="caution">
    <text evidence="1">The sequence shown here is derived from an EMBL/GenBank/DDBJ whole genome shotgun (WGS) entry which is preliminary data.</text>
</comment>
<protein>
    <submittedName>
        <fullName evidence="1">Uncharacterized protein</fullName>
    </submittedName>
</protein>
<reference evidence="1" key="1">
    <citation type="journal article" date="2014" name="Front. Microbiol.">
        <title>High frequency of phylogenetically diverse reductive dehalogenase-homologous genes in deep subseafloor sedimentary metagenomes.</title>
        <authorList>
            <person name="Kawai M."/>
            <person name="Futagami T."/>
            <person name="Toyoda A."/>
            <person name="Takaki Y."/>
            <person name="Nishi S."/>
            <person name="Hori S."/>
            <person name="Arai W."/>
            <person name="Tsubouchi T."/>
            <person name="Morono Y."/>
            <person name="Uchiyama I."/>
            <person name="Ito T."/>
            <person name="Fujiyama A."/>
            <person name="Inagaki F."/>
            <person name="Takami H."/>
        </authorList>
    </citation>
    <scope>NUCLEOTIDE SEQUENCE</scope>
    <source>
        <strain evidence="1">Expedition CK06-06</strain>
    </source>
</reference>